<feature type="transmembrane region" description="Helical" evidence="7">
    <location>
        <begin position="383"/>
        <end position="407"/>
    </location>
</feature>
<keyword evidence="5 7" id="KW-1133">Transmembrane helix</keyword>
<feature type="transmembrane region" description="Helical" evidence="7">
    <location>
        <begin position="572"/>
        <end position="601"/>
    </location>
</feature>
<evidence type="ECO:0000256" key="1">
    <source>
        <dbReference type="ARBA" id="ARBA00004141"/>
    </source>
</evidence>
<protein>
    <recommendedName>
        <fullName evidence="7">Transmembrane 9 superfamily member</fullName>
    </recommendedName>
</protein>
<name>A0AAQ4ELG9_AMBAM</name>
<keyword evidence="3 7" id="KW-0812">Transmembrane</keyword>
<evidence type="ECO:0000313" key="9">
    <source>
        <dbReference type="Proteomes" id="UP001321473"/>
    </source>
</evidence>
<organism evidence="8 9">
    <name type="scientific">Amblyomma americanum</name>
    <name type="common">Lone star tick</name>
    <dbReference type="NCBI Taxonomy" id="6943"/>
    <lineage>
        <taxon>Eukaryota</taxon>
        <taxon>Metazoa</taxon>
        <taxon>Ecdysozoa</taxon>
        <taxon>Arthropoda</taxon>
        <taxon>Chelicerata</taxon>
        <taxon>Arachnida</taxon>
        <taxon>Acari</taxon>
        <taxon>Parasitiformes</taxon>
        <taxon>Ixodida</taxon>
        <taxon>Ixodoidea</taxon>
        <taxon>Ixodidae</taxon>
        <taxon>Amblyomminae</taxon>
        <taxon>Amblyomma</taxon>
    </lineage>
</organism>
<proteinExistence type="inferred from homology"/>
<feature type="transmembrane region" description="Helical" evidence="7">
    <location>
        <begin position="346"/>
        <end position="371"/>
    </location>
</feature>
<dbReference type="Pfam" id="PF02990">
    <property type="entry name" value="EMP70"/>
    <property type="match status" value="1"/>
</dbReference>
<evidence type="ECO:0000256" key="3">
    <source>
        <dbReference type="ARBA" id="ARBA00022692"/>
    </source>
</evidence>
<feature type="transmembrane region" description="Helical" evidence="7">
    <location>
        <begin position="472"/>
        <end position="496"/>
    </location>
</feature>
<dbReference type="EMBL" id="JARKHS020013866">
    <property type="protein sequence ID" value="KAK8775652.1"/>
    <property type="molecule type" value="Genomic_DNA"/>
</dbReference>
<sequence length="611" mass="70066">MQSNVSLYVNRLTSDESVIPFEYEHFDFCRTKETVSPVENLGQVVFGERIRLSPYKIAFMVNQTCVPLCNKTYSEKDPGRLRQLRRLKNGMKLQYKHHWIVDNMPVTWCHSTADGQLCSMGFPMGCYTFSNSAPRGICGIYSAYSKPDTYYLFNHVDLTISYHRSEEESWGSSFIERGGRIISVKVQPRSISHKDGFNCDSAEPMAFSNKTKELTIPYTYSVTFVRNDLIRWSSRWDYILESMPHSNIHWFSIVNSVLIVLFLTGMVGLILVRTLRKDIVRYNEPVSGEEAQEEFGWKLLHGDIFRTPHRGMLLSVLLGSGTQIFFMTFITLLFACFGFLSPANRGALMTCAMVLFVCLGTPAGFVSAVMYKTFGEIHWKLNVLLTALVCPGLVFGVFFVLNLLLWAKESSAAIPFTTLIALLALWFGISLPLTLVGAYFGFKRRTIEFPVRTNQIPRQIPKLTLYTEPMPAILMGGILPFGCIFIQLFFILNSIWSNQMYYMFGLLFLVFIILIITCSETAILLCYFHLCTEDYRWWWRSFLTSGSSALYLFLYCIHYFTRLSISGAASTFLYFGYTLIMVFLFFLLTGTVGFFSCFWFVHKIYGVVKVD</sequence>
<dbReference type="GO" id="GO:0072657">
    <property type="term" value="P:protein localization to membrane"/>
    <property type="evidence" value="ECO:0007669"/>
    <property type="project" value="TreeGrafter"/>
</dbReference>
<keyword evidence="4" id="KW-0732">Signal</keyword>
<dbReference type="PANTHER" id="PTHR10766">
    <property type="entry name" value="TRANSMEMBRANE 9 SUPERFAMILY PROTEIN"/>
    <property type="match status" value="1"/>
</dbReference>
<evidence type="ECO:0000256" key="4">
    <source>
        <dbReference type="ARBA" id="ARBA00022729"/>
    </source>
</evidence>
<feature type="transmembrane region" description="Helical" evidence="7">
    <location>
        <begin position="542"/>
        <end position="560"/>
    </location>
</feature>
<evidence type="ECO:0000256" key="2">
    <source>
        <dbReference type="ARBA" id="ARBA00005227"/>
    </source>
</evidence>
<accession>A0AAQ4ELG9</accession>
<dbReference type="GO" id="GO:0016020">
    <property type="term" value="C:membrane"/>
    <property type="evidence" value="ECO:0007669"/>
    <property type="project" value="UniProtKB-SubCell"/>
</dbReference>
<comment type="subcellular location">
    <subcellularLocation>
        <location evidence="1">Membrane</location>
        <topology evidence="1">Multi-pass membrane protein</topology>
    </subcellularLocation>
</comment>
<dbReference type="Proteomes" id="UP001321473">
    <property type="component" value="Unassembled WGS sequence"/>
</dbReference>
<gene>
    <name evidence="8" type="ORF">V5799_031004</name>
</gene>
<keyword evidence="9" id="KW-1185">Reference proteome</keyword>
<dbReference type="AlphaFoldDB" id="A0AAQ4ELG9"/>
<keyword evidence="6 7" id="KW-0472">Membrane</keyword>
<reference evidence="8 9" key="1">
    <citation type="journal article" date="2023" name="Arcadia Sci">
        <title>De novo assembly of a long-read Amblyomma americanum tick genome.</title>
        <authorList>
            <person name="Chou S."/>
            <person name="Poskanzer K.E."/>
            <person name="Rollins M."/>
            <person name="Thuy-Boun P.S."/>
        </authorList>
    </citation>
    <scope>NUCLEOTIDE SEQUENCE [LARGE SCALE GENOMIC DNA]</scope>
    <source>
        <strain evidence="8">F_SG_1</strain>
        <tissue evidence="8">Salivary glands</tissue>
    </source>
</reference>
<evidence type="ECO:0000313" key="8">
    <source>
        <dbReference type="EMBL" id="KAK8775652.1"/>
    </source>
</evidence>
<dbReference type="PANTHER" id="PTHR10766:SF176">
    <property type="entry name" value="TRANSMEMBRANE 9 SUPERFAMILY MEMBER"/>
    <property type="match status" value="1"/>
</dbReference>
<feature type="transmembrane region" description="Helical" evidence="7">
    <location>
        <begin position="250"/>
        <end position="272"/>
    </location>
</feature>
<feature type="transmembrane region" description="Helical" evidence="7">
    <location>
        <begin position="502"/>
        <end position="530"/>
    </location>
</feature>
<evidence type="ECO:0000256" key="6">
    <source>
        <dbReference type="ARBA" id="ARBA00023136"/>
    </source>
</evidence>
<feature type="transmembrane region" description="Helical" evidence="7">
    <location>
        <begin position="419"/>
        <end position="442"/>
    </location>
</feature>
<feature type="transmembrane region" description="Helical" evidence="7">
    <location>
        <begin position="313"/>
        <end position="340"/>
    </location>
</feature>
<comment type="similarity">
    <text evidence="2 7">Belongs to the nonaspanin (TM9SF) (TC 9.A.2) family.</text>
</comment>
<dbReference type="InterPro" id="IPR004240">
    <property type="entry name" value="EMP70"/>
</dbReference>
<evidence type="ECO:0000256" key="5">
    <source>
        <dbReference type="ARBA" id="ARBA00022989"/>
    </source>
</evidence>
<comment type="caution">
    <text evidence="8">The sequence shown here is derived from an EMBL/GenBank/DDBJ whole genome shotgun (WGS) entry which is preliminary data.</text>
</comment>
<evidence type="ECO:0000256" key="7">
    <source>
        <dbReference type="RuleBase" id="RU363079"/>
    </source>
</evidence>